<dbReference type="EMBL" id="VLLG01000002">
    <property type="protein sequence ID" value="TWI92289.1"/>
    <property type="molecule type" value="Genomic_DNA"/>
</dbReference>
<dbReference type="SUPFAM" id="SSF52540">
    <property type="entry name" value="P-loop containing nucleoside triphosphate hydrolases"/>
    <property type="match status" value="1"/>
</dbReference>
<dbReference type="InterPro" id="IPR027417">
    <property type="entry name" value="P-loop_NTPase"/>
</dbReference>
<dbReference type="GO" id="GO:0002949">
    <property type="term" value="P:tRNA threonylcarbamoyladenosine modification"/>
    <property type="evidence" value="ECO:0007669"/>
    <property type="project" value="InterPro"/>
</dbReference>
<name>A0A562TFH2_CHIJA</name>
<accession>A0A562TFH2</accession>
<dbReference type="Proteomes" id="UP000316778">
    <property type="component" value="Unassembled WGS sequence"/>
</dbReference>
<evidence type="ECO:0000256" key="8">
    <source>
        <dbReference type="ARBA" id="ARBA00022840"/>
    </source>
</evidence>
<evidence type="ECO:0000256" key="1">
    <source>
        <dbReference type="ARBA" id="ARBA00004496"/>
    </source>
</evidence>
<comment type="caution">
    <text evidence="11">The sequence shown here is derived from an EMBL/GenBank/DDBJ whole genome shotgun (WGS) entry which is preliminary data.</text>
</comment>
<keyword evidence="9" id="KW-0460">Magnesium</keyword>
<dbReference type="AlphaFoldDB" id="A0A562TFH2"/>
<keyword evidence="7" id="KW-0547">Nucleotide-binding</keyword>
<organism evidence="11 12">
    <name type="scientific">Chitinophaga japonensis</name>
    <name type="common">Flexibacter japonensis</name>
    <dbReference type="NCBI Taxonomy" id="104662"/>
    <lineage>
        <taxon>Bacteria</taxon>
        <taxon>Pseudomonadati</taxon>
        <taxon>Bacteroidota</taxon>
        <taxon>Chitinophagia</taxon>
        <taxon>Chitinophagales</taxon>
        <taxon>Chitinophagaceae</taxon>
        <taxon>Chitinophaga</taxon>
    </lineage>
</organism>
<evidence type="ECO:0000256" key="6">
    <source>
        <dbReference type="ARBA" id="ARBA00022723"/>
    </source>
</evidence>
<evidence type="ECO:0000256" key="2">
    <source>
        <dbReference type="ARBA" id="ARBA00007599"/>
    </source>
</evidence>
<dbReference type="InterPro" id="IPR003442">
    <property type="entry name" value="T6A_TsaE"/>
</dbReference>
<keyword evidence="5" id="KW-0819">tRNA processing</keyword>
<sequence>MQRRCRCTHPHISVTLRMHWTFTEPELPQIAQAFWAHFKEQRVFTLEGEMGAGKTTFIKALCAAKGVEDATASPTFAIINQYVYHNGQEQLHTIYHLDLYRLRDEEEAIAAGIEDTLYQEEAVCFVEWPGIITRLLPKDTVNLHLEVLPDQRRRLTVQ</sequence>
<keyword evidence="8" id="KW-0067">ATP-binding</keyword>
<evidence type="ECO:0000256" key="3">
    <source>
        <dbReference type="ARBA" id="ARBA00019010"/>
    </source>
</evidence>
<evidence type="ECO:0000313" key="12">
    <source>
        <dbReference type="Proteomes" id="UP000316778"/>
    </source>
</evidence>
<dbReference type="GO" id="GO:0046872">
    <property type="term" value="F:metal ion binding"/>
    <property type="evidence" value="ECO:0007669"/>
    <property type="project" value="UniProtKB-KW"/>
</dbReference>
<dbReference type="GO" id="GO:0005524">
    <property type="term" value="F:ATP binding"/>
    <property type="evidence" value="ECO:0007669"/>
    <property type="project" value="UniProtKB-KW"/>
</dbReference>
<evidence type="ECO:0000256" key="9">
    <source>
        <dbReference type="ARBA" id="ARBA00022842"/>
    </source>
</evidence>
<gene>
    <name evidence="11" type="ORF">LX66_1674</name>
</gene>
<keyword evidence="12" id="KW-1185">Reference proteome</keyword>
<comment type="similarity">
    <text evidence="2">Belongs to the TsaE family.</text>
</comment>
<evidence type="ECO:0000256" key="4">
    <source>
        <dbReference type="ARBA" id="ARBA00022490"/>
    </source>
</evidence>
<proteinExistence type="inferred from homology"/>
<protein>
    <recommendedName>
        <fullName evidence="3">tRNA threonylcarbamoyladenosine biosynthesis protein TsaE</fullName>
    </recommendedName>
    <alternativeName>
        <fullName evidence="10">t(6)A37 threonylcarbamoyladenosine biosynthesis protein TsaE</fullName>
    </alternativeName>
</protein>
<comment type="subcellular location">
    <subcellularLocation>
        <location evidence="1">Cytoplasm</location>
    </subcellularLocation>
</comment>
<reference evidence="11 12" key="1">
    <citation type="journal article" date="2013" name="Stand. Genomic Sci.">
        <title>Genomic Encyclopedia of Type Strains, Phase I: The one thousand microbial genomes (KMG-I) project.</title>
        <authorList>
            <person name="Kyrpides N.C."/>
            <person name="Woyke T."/>
            <person name="Eisen J.A."/>
            <person name="Garrity G."/>
            <person name="Lilburn T.G."/>
            <person name="Beck B.J."/>
            <person name="Whitman W.B."/>
            <person name="Hugenholtz P."/>
            <person name="Klenk H.P."/>
        </authorList>
    </citation>
    <scope>NUCLEOTIDE SEQUENCE [LARGE SCALE GENOMIC DNA]</scope>
    <source>
        <strain evidence="11 12">DSM 13484</strain>
    </source>
</reference>
<dbReference type="NCBIfam" id="TIGR00150">
    <property type="entry name" value="T6A_YjeE"/>
    <property type="match status" value="1"/>
</dbReference>
<dbReference type="GO" id="GO:0005737">
    <property type="term" value="C:cytoplasm"/>
    <property type="evidence" value="ECO:0007669"/>
    <property type="project" value="UniProtKB-SubCell"/>
</dbReference>
<keyword evidence="6" id="KW-0479">Metal-binding</keyword>
<keyword evidence="4" id="KW-0963">Cytoplasm</keyword>
<evidence type="ECO:0000256" key="10">
    <source>
        <dbReference type="ARBA" id="ARBA00032441"/>
    </source>
</evidence>
<evidence type="ECO:0000313" key="11">
    <source>
        <dbReference type="EMBL" id="TWI92289.1"/>
    </source>
</evidence>
<evidence type="ECO:0000256" key="5">
    <source>
        <dbReference type="ARBA" id="ARBA00022694"/>
    </source>
</evidence>
<dbReference type="Gene3D" id="3.40.50.300">
    <property type="entry name" value="P-loop containing nucleotide triphosphate hydrolases"/>
    <property type="match status" value="1"/>
</dbReference>
<dbReference type="PANTHER" id="PTHR33540">
    <property type="entry name" value="TRNA THREONYLCARBAMOYLADENOSINE BIOSYNTHESIS PROTEIN TSAE"/>
    <property type="match status" value="1"/>
</dbReference>
<dbReference type="PANTHER" id="PTHR33540:SF2">
    <property type="entry name" value="TRNA THREONYLCARBAMOYLADENOSINE BIOSYNTHESIS PROTEIN TSAE"/>
    <property type="match status" value="1"/>
</dbReference>
<evidence type="ECO:0000256" key="7">
    <source>
        <dbReference type="ARBA" id="ARBA00022741"/>
    </source>
</evidence>
<dbReference type="Pfam" id="PF02367">
    <property type="entry name" value="TsaE"/>
    <property type="match status" value="1"/>
</dbReference>